<evidence type="ECO:0000259" key="1">
    <source>
        <dbReference type="PROSITE" id="PS51186"/>
    </source>
</evidence>
<dbReference type="CDD" id="cd04301">
    <property type="entry name" value="NAT_SF"/>
    <property type="match status" value="1"/>
</dbReference>
<reference evidence="2" key="2">
    <citation type="journal article" date="2021" name="PeerJ">
        <title>Extensive microbial diversity within the chicken gut microbiome revealed by metagenomics and culture.</title>
        <authorList>
            <person name="Gilroy R."/>
            <person name="Ravi A."/>
            <person name="Getino M."/>
            <person name="Pursley I."/>
            <person name="Horton D.L."/>
            <person name="Alikhan N.F."/>
            <person name="Baker D."/>
            <person name="Gharbi K."/>
            <person name="Hall N."/>
            <person name="Watson M."/>
            <person name="Adriaenssens E.M."/>
            <person name="Foster-Nyarko E."/>
            <person name="Jarju S."/>
            <person name="Secka A."/>
            <person name="Antonio M."/>
            <person name="Oren A."/>
            <person name="Chaudhuri R.R."/>
            <person name="La Ragione R."/>
            <person name="Hildebrand F."/>
            <person name="Pallen M.J."/>
        </authorList>
    </citation>
    <scope>NUCLEOTIDE SEQUENCE</scope>
    <source>
        <strain evidence="2">CHK136-897</strain>
    </source>
</reference>
<proteinExistence type="predicted"/>
<name>A0A9D1SN33_9PROT</name>
<evidence type="ECO:0000313" key="3">
    <source>
        <dbReference type="Proteomes" id="UP000824142"/>
    </source>
</evidence>
<reference evidence="2" key="1">
    <citation type="submission" date="2020-10" db="EMBL/GenBank/DDBJ databases">
        <authorList>
            <person name="Gilroy R."/>
        </authorList>
    </citation>
    <scope>NUCLEOTIDE SEQUENCE</scope>
    <source>
        <strain evidence="2">CHK136-897</strain>
    </source>
</reference>
<accession>A0A9D1SN33</accession>
<dbReference type="InterPro" id="IPR016181">
    <property type="entry name" value="Acyl_CoA_acyltransferase"/>
</dbReference>
<dbReference type="Proteomes" id="UP000824142">
    <property type="component" value="Unassembled WGS sequence"/>
</dbReference>
<organism evidence="2 3">
    <name type="scientific">Candidatus Enterousia avicola</name>
    <dbReference type="NCBI Taxonomy" id="2840787"/>
    <lineage>
        <taxon>Bacteria</taxon>
        <taxon>Pseudomonadati</taxon>
        <taxon>Pseudomonadota</taxon>
        <taxon>Alphaproteobacteria</taxon>
        <taxon>Candidatus Enterousia</taxon>
    </lineage>
</organism>
<sequence>MKSGIKRVLNVNSYMLNGCYSIVDQTRPGEAVKLFKSLREDVEDKKHVMFVFDGASAPMGFIKGRVFNYIFDIKTGKTSLQTEIDYLFVDEKYQGAGVADMLLKAYEKYCIENGVEKISLKSMPTKQALGFYAKNGYAKANGSMLMTKFVRSALKQKQL</sequence>
<dbReference type="Pfam" id="PF00583">
    <property type="entry name" value="Acetyltransf_1"/>
    <property type="match status" value="1"/>
</dbReference>
<gene>
    <name evidence="2" type="ORF">IAC63_03590</name>
</gene>
<dbReference type="InterPro" id="IPR000182">
    <property type="entry name" value="GNAT_dom"/>
</dbReference>
<dbReference type="SUPFAM" id="SSF55729">
    <property type="entry name" value="Acyl-CoA N-acyltransferases (Nat)"/>
    <property type="match status" value="1"/>
</dbReference>
<dbReference type="GO" id="GO:0016747">
    <property type="term" value="F:acyltransferase activity, transferring groups other than amino-acyl groups"/>
    <property type="evidence" value="ECO:0007669"/>
    <property type="project" value="InterPro"/>
</dbReference>
<protein>
    <submittedName>
        <fullName evidence="2">GNAT family N-acetyltransferase</fullName>
    </submittedName>
</protein>
<dbReference type="AlphaFoldDB" id="A0A9D1SN33"/>
<dbReference type="Gene3D" id="3.40.630.30">
    <property type="match status" value="1"/>
</dbReference>
<evidence type="ECO:0000313" key="2">
    <source>
        <dbReference type="EMBL" id="HIU65693.1"/>
    </source>
</evidence>
<dbReference type="EMBL" id="DVNO01000031">
    <property type="protein sequence ID" value="HIU65693.1"/>
    <property type="molecule type" value="Genomic_DNA"/>
</dbReference>
<dbReference type="PROSITE" id="PS51186">
    <property type="entry name" value="GNAT"/>
    <property type="match status" value="1"/>
</dbReference>
<feature type="domain" description="N-acetyltransferase" evidence="1">
    <location>
        <begin position="6"/>
        <end position="159"/>
    </location>
</feature>
<comment type="caution">
    <text evidence="2">The sequence shown here is derived from an EMBL/GenBank/DDBJ whole genome shotgun (WGS) entry which is preliminary data.</text>
</comment>